<dbReference type="InterPro" id="IPR000866">
    <property type="entry name" value="AhpC/TSA"/>
</dbReference>
<dbReference type="RefSeq" id="WP_133262935.1">
    <property type="nucleotide sequence ID" value="NZ_SJCY01000008.1"/>
</dbReference>
<dbReference type="EMBL" id="SJCY01000008">
    <property type="protein sequence ID" value="TDG35713.1"/>
    <property type="molecule type" value="Genomic_DNA"/>
</dbReference>
<keyword evidence="3" id="KW-1185">Reference proteome</keyword>
<organism evidence="2 3">
    <name type="scientific">Pedobacter changchengzhani</name>
    <dbReference type="NCBI Taxonomy" id="2529274"/>
    <lineage>
        <taxon>Bacteria</taxon>
        <taxon>Pseudomonadati</taxon>
        <taxon>Bacteroidota</taxon>
        <taxon>Sphingobacteriia</taxon>
        <taxon>Sphingobacteriales</taxon>
        <taxon>Sphingobacteriaceae</taxon>
        <taxon>Pedobacter</taxon>
    </lineage>
</organism>
<feature type="domain" description="Alkyl hydroperoxide reductase subunit C/ Thiol specific antioxidant" evidence="1">
    <location>
        <begin position="25"/>
        <end position="98"/>
    </location>
</feature>
<dbReference type="Proteomes" id="UP000295668">
    <property type="component" value="Unassembled WGS sequence"/>
</dbReference>
<evidence type="ECO:0000259" key="1">
    <source>
        <dbReference type="Pfam" id="PF00578"/>
    </source>
</evidence>
<evidence type="ECO:0000313" key="2">
    <source>
        <dbReference type="EMBL" id="TDG35713.1"/>
    </source>
</evidence>
<protein>
    <submittedName>
        <fullName evidence="2">Redoxin domain-containing protein</fullName>
    </submittedName>
</protein>
<accession>A0A4V3A001</accession>
<dbReference type="Gene3D" id="3.40.30.10">
    <property type="entry name" value="Glutaredoxin"/>
    <property type="match status" value="1"/>
</dbReference>
<gene>
    <name evidence="2" type="ORF">EZJ43_11870</name>
</gene>
<name>A0A4V3A001_9SPHI</name>
<dbReference type="Pfam" id="PF00578">
    <property type="entry name" value="AhpC-TSA"/>
    <property type="match status" value="1"/>
</dbReference>
<dbReference type="InterPro" id="IPR036249">
    <property type="entry name" value="Thioredoxin-like_sf"/>
</dbReference>
<reference evidence="2 3" key="1">
    <citation type="submission" date="2019-02" db="EMBL/GenBank/DDBJ databases">
        <title>Pedobacter sp. nov., a novel speices isolated from soil of pinguins habitat in Antarcitica.</title>
        <authorList>
            <person name="He R.-H."/>
        </authorList>
    </citation>
    <scope>NUCLEOTIDE SEQUENCE [LARGE SCALE GENOMIC DNA]</scope>
    <source>
        <strain evidence="2 3">E01020</strain>
    </source>
</reference>
<evidence type="ECO:0000313" key="3">
    <source>
        <dbReference type="Proteomes" id="UP000295668"/>
    </source>
</evidence>
<dbReference type="SUPFAM" id="SSF52833">
    <property type="entry name" value="Thioredoxin-like"/>
    <property type="match status" value="1"/>
</dbReference>
<proteinExistence type="predicted"/>
<dbReference type="OrthoDB" id="9809746at2"/>
<sequence>MKKQILIIVLLFTFTLTHAQKVLMVGDTTNNIVLTNVNDRAYSLDAQNDIKGFILAFIAPNCEYCMLYENRIIALDDKYKTLGYPVIGISPYGDDSVKYPLDAMPAMKK</sequence>
<dbReference type="GO" id="GO:0016209">
    <property type="term" value="F:antioxidant activity"/>
    <property type="evidence" value="ECO:0007669"/>
    <property type="project" value="InterPro"/>
</dbReference>
<comment type="caution">
    <text evidence="2">The sequence shown here is derived from an EMBL/GenBank/DDBJ whole genome shotgun (WGS) entry which is preliminary data.</text>
</comment>
<dbReference type="GO" id="GO:0016491">
    <property type="term" value="F:oxidoreductase activity"/>
    <property type="evidence" value="ECO:0007669"/>
    <property type="project" value="InterPro"/>
</dbReference>
<dbReference type="AlphaFoldDB" id="A0A4V3A001"/>